<evidence type="ECO:0000313" key="4">
    <source>
        <dbReference type="Proteomes" id="UP000662618"/>
    </source>
</evidence>
<keyword evidence="2" id="KW-0802">TPR repeat</keyword>
<comment type="caution">
    <text evidence="3">The sequence shown here is derived from an EMBL/GenBank/DDBJ whole genome shotgun (WGS) entry which is preliminary data.</text>
</comment>
<dbReference type="Pfam" id="PF13432">
    <property type="entry name" value="TPR_16"/>
    <property type="match status" value="1"/>
</dbReference>
<protein>
    <submittedName>
        <fullName evidence="3">Beta-barrel assembly-enhancing protease</fullName>
        <ecNumber evidence="3">3.4.-.-</ecNumber>
    </submittedName>
</protein>
<dbReference type="GO" id="GO:0006508">
    <property type="term" value="P:proteolysis"/>
    <property type="evidence" value="ECO:0007669"/>
    <property type="project" value="UniProtKB-KW"/>
</dbReference>
<name>A0A9N8MQD7_9FLAO</name>
<accession>A0A9N8MQD7</accession>
<dbReference type="Gene3D" id="1.25.40.10">
    <property type="entry name" value="Tetratricopeptide repeat domain"/>
    <property type="match status" value="1"/>
</dbReference>
<gene>
    <name evidence="3" type="primary">bepA_4</name>
    <name evidence="3" type="ORF">CHRY9390_02828</name>
</gene>
<sequence>MKKLILGIAIVSSAFFFGQKQEKPDVNAQLQASNKAAMDAYQSKNYAVAAPKFVEVYNLMKTNGQDDKIYMYYAGLSYALANNVDESIKIYTDLINSGFTGVQTQYTAKDVKTGEVTSLNKGIWEGLKNTKSKDYTDFKTEQTKSVEPDLYETLSTLLLNAKKNDEALALIEKGLAKYPNNAKLKEYQGSALYATGNTDKFLTNLKEQLAKNPNDATNWYNLGVLQAKTPATETDAIASFQKAIELAGTNTALLNNSYQNLVYTSLGDDAKAVESINTLRKSNPDEATKLIEARKGRFNKALPYAEKWLQTNPENIDAVTTLREIYSITKNQAKATEMKAKQAELEAKQPKQ</sequence>
<keyword evidence="1" id="KW-0677">Repeat</keyword>
<evidence type="ECO:0000256" key="2">
    <source>
        <dbReference type="ARBA" id="ARBA00022803"/>
    </source>
</evidence>
<dbReference type="AlphaFoldDB" id="A0A9N8MQD7"/>
<dbReference type="InterPro" id="IPR011990">
    <property type="entry name" value="TPR-like_helical_dom_sf"/>
</dbReference>
<reference evidence="3" key="1">
    <citation type="submission" date="2020-12" db="EMBL/GenBank/DDBJ databases">
        <authorList>
            <person name="Rodrigo-Torres L."/>
            <person name="Arahal R. D."/>
            <person name="Lucena T."/>
        </authorList>
    </citation>
    <scope>NUCLEOTIDE SEQUENCE</scope>
    <source>
        <strain evidence="3">CECT 9390</strain>
    </source>
</reference>
<dbReference type="InterPro" id="IPR051685">
    <property type="entry name" value="Ycf3/AcsC/BcsC/TPR_MFPF"/>
</dbReference>
<dbReference type="PANTHER" id="PTHR44943">
    <property type="entry name" value="CELLULOSE SYNTHASE OPERON PROTEIN C"/>
    <property type="match status" value="1"/>
</dbReference>
<dbReference type="RefSeq" id="WP_162089052.1">
    <property type="nucleotide sequence ID" value="NZ_CAJIMS010000001.1"/>
</dbReference>
<keyword evidence="3" id="KW-0378">Hydrolase</keyword>
<dbReference type="SUPFAM" id="SSF48452">
    <property type="entry name" value="TPR-like"/>
    <property type="match status" value="1"/>
</dbReference>
<evidence type="ECO:0000256" key="1">
    <source>
        <dbReference type="ARBA" id="ARBA00022737"/>
    </source>
</evidence>
<dbReference type="EC" id="3.4.-.-" evidence="3"/>
<dbReference type="PANTHER" id="PTHR44943:SF4">
    <property type="entry name" value="TPR REPEAT-CONTAINING PROTEIN MJ0798"/>
    <property type="match status" value="1"/>
</dbReference>
<evidence type="ECO:0000313" key="3">
    <source>
        <dbReference type="EMBL" id="CAD7814577.1"/>
    </source>
</evidence>
<keyword evidence="4" id="KW-1185">Reference proteome</keyword>
<keyword evidence="3" id="KW-0645">Protease</keyword>
<organism evidence="3 4">
    <name type="scientific">Chryseobacterium aquaeductus</name>
    <dbReference type="NCBI Taxonomy" id="2675056"/>
    <lineage>
        <taxon>Bacteria</taxon>
        <taxon>Pseudomonadati</taxon>
        <taxon>Bacteroidota</taxon>
        <taxon>Flavobacteriia</taxon>
        <taxon>Flavobacteriales</taxon>
        <taxon>Weeksellaceae</taxon>
        <taxon>Chryseobacterium group</taxon>
        <taxon>Chryseobacterium</taxon>
    </lineage>
</organism>
<dbReference type="EMBL" id="CAJIMS010000001">
    <property type="protein sequence ID" value="CAD7814577.1"/>
    <property type="molecule type" value="Genomic_DNA"/>
</dbReference>
<dbReference type="GO" id="GO:0008233">
    <property type="term" value="F:peptidase activity"/>
    <property type="evidence" value="ECO:0007669"/>
    <property type="project" value="UniProtKB-KW"/>
</dbReference>
<dbReference type="Proteomes" id="UP000662618">
    <property type="component" value="Unassembled WGS sequence"/>
</dbReference>
<proteinExistence type="predicted"/>